<keyword evidence="4" id="KW-1185">Reference proteome</keyword>
<name>A0A1T3FH06_ELIME</name>
<dbReference type="AlphaFoldDB" id="A0A1T3FH06"/>
<dbReference type="Pfam" id="PF09603">
    <property type="entry name" value="Fib_succ_major"/>
    <property type="match status" value="1"/>
</dbReference>
<feature type="domain" description="Fibrobacter succinogenes major paralogous" evidence="2">
    <location>
        <begin position="368"/>
        <end position="566"/>
    </location>
</feature>
<comment type="caution">
    <text evidence="3">The sequence shown here is derived from an EMBL/GenBank/DDBJ whole genome shotgun (WGS) entry which is preliminary data.</text>
</comment>
<gene>
    <name evidence="3" type="ORF">BMF97_03940</name>
</gene>
<sequence>MSKLYFYLSIKTAAAFAALSLILSTVSCRSTETEQISGKAEIKINFKGSSFENISELGKQASSSKNIQNQNLIQHQEIKLNNNLSIVAELFPQNSTPEQQPIAGNTNKVIAATGPSLLPNDICYKLLVYDNNGNYVAERDYIRGKENDTAVTPALLLNGGQTYTFVAYCINTNTIASLPAVTNKNTLAGATLNDIAGNSDFMYFKSAPIQMEGGTNNYLDIVLKHMFSQITTTLDASQTGYKIHTIDAGITPHYNKANIQLTDGGITRNDPGNTPVSFTLPTGNDINLYPASVSNTSIVNNDVNNNGVFTITSLRLGIGNTTFQGASIVNKNIRFENLKIVPGVKYNLNISLVPIDTYLTYMGIPAARINGQIWMRYNAGVADMNLSTNNPDQAPLPGTLYGSFFFWGIKEPYSASNNTKKSGPAGAWNSGTNYAPVKNQTYDPCPTGYRVPTTNEWYKLLEYTTSENIGTWDAAPVDFGGTMGAGKVLRSKRNTSVQLTLPVAGILHGALHVDYRGYQGSYWTSTEDGGTNNNTHIFSFNPANPIPATSTSITDKSYNQFSLRCIAE</sequence>
<evidence type="ECO:0000313" key="3">
    <source>
        <dbReference type="EMBL" id="OOH97474.1"/>
    </source>
</evidence>
<dbReference type="eggNOG" id="ENOG5032KHU">
    <property type="taxonomic scope" value="Bacteria"/>
</dbReference>
<dbReference type="PROSITE" id="PS51257">
    <property type="entry name" value="PROKAR_LIPOPROTEIN"/>
    <property type="match status" value="1"/>
</dbReference>
<organism evidence="3 4">
    <name type="scientific">Elizabethkingia meningoseptica</name>
    <name type="common">Chryseobacterium meningosepticum</name>
    <dbReference type="NCBI Taxonomy" id="238"/>
    <lineage>
        <taxon>Bacteria</taxon>
        <taxon>Pseudomonadati</taxon>
        <taxon>Bacteroidota</taxon>
        <taxon>Flavobacteriia</taxon>
        <taxon>Flavobacteriales</taxon>
        <taxon>Weeksellaceae</taxon>
        <taxon>Elizabethkingia</taxon>
    </lineage>
</organism>
<dbReference type="OrthoDB" id="1360978at2"/>
<reference evidence="3 4" key="1">
    <citation type="submission" date="2016-11" db="EMBL/GenBank/DDBJ databases">
        <title>Genome sequence and comparative genomic analysis of clinical strain Elizabethkingia meningoseptica 61421 PRCM.</title>
        <authorList>
            <person name="Wang M."/>
            <person name="Hu S."/>
            <person name="Cao L."/>
            <person name="Jiang T."/>
            <person name="Zhou Y."/>
            <person name="Ming D."/>
        </authorList>
    </citation>
    <scope>NUCLEOTIDE SEQUENCE [LARGE SCALE GENOMIC DNA]</scope>
    <source>
        <strain evidence="3 4">61421 PRCM</strain>
    </source>
</reference>
<dbReference type="EMBL" id="MPOG01000004">
    <property type="protein sequence ID" value="OOH97474.1"/>
    <property type="molecule type" value="Genomic_DNA"/>
</dbReference>
<evidence type="ECO:0000256" key="1">
    <source>
        <dbReference type="SAM" id="SignalP"/>
    </source>
</evidence>
<protein>
    <recommendedName>
        <fullName evidence="2">Fibrobacter succinogenes major paralogous domain-containing protein</fullName>
    </recommendedName>
</protein>
<keyword evidence="1" id="KW-0732">Signal</keyword>
<feature type="signal peptide" evidence="1">
    <location>
        <begin position="1"/>
        <end position="17"/>
    </location>
</feature>
<dbReference type="Proteomes" id="UP000188947">
    <property type="component" value="Unassembled WGS sequence"/>
</dbReference>
<evidence type="ECO:0000259" key="2">
    <source>
        <dbReference type="Pfam" id="PF09603"/>
    </source>
</evidence>
<accession>A0A1T3FH06</accession>
<feature type="chain" id="PRO_5012865852" description="Fibrobacter succinogenes major paralogous domain-containing protein" evidence="1">
    <location>
        <begin position="18"/>
        <end position="568"/>
    </location>
</feature>
<evidence type="ECO:0000313" key="4">
    <source>
        <dbReference type="Proteomes" id="UP000188947"/>
    </source>
</evidence>
<proteinExistence type="predicted"/>
<dbReference type="RefSeq" id="WP_077564333.1">
    <property type="nucleotide sequence ID" value="NZ_CP016378.1"/>
</dbReference>
<dbReference type="InterPro" id="IPR011871">
    <property type="entry name" value="Fib_succ_major"/>
</dbReference>